<sequence length="300" mass="32522">MLRIALFLGTNLGILAVLSVTFRLLGFEGLLQANGVDLDLQALLVFSAVIGFSGSLISLFLSKSMAKSAMGVRIITRPRNRTEHWLLQTVQDQARRAGIRQPEVGIFDYPSPNAFATGWNRDAALIAVSTGLLNQMRPDEIEAVLGHEVSHAANGDMVTLALIQGVVNTFVIFLSRLAGFLVDRLVLRVERGHGPAFWIVSLVAELVLGVAAMAIVMWFSRWREFRADAGGAALAGRASMIAALERLRTLQNSRPLPDEMRTLAFDAGRVQALFASHPPLERRIMALKAAGSTAGAPARE</sequence>
<dbReference type="EMBL" id="JAHVJA010000003">
    <property type="protein sequence ID" value="MBY6139444.1"/>
    <property type="molecule type" value="Genomic_DNA"/>
</dbReference>
<dbReference type="PANTHER" id="PTHR43221">
    <property type="entry name" value="PROTEASE HTPX"/>
    <property type="match status" value="1"/>
</dbReference>
<feature type="domain" description="Peptidase M48" evidence="13">
    <location>
        <begin position="81"/>
        <end position="289"/>
    </location>
</feature>
<feature type="transmembrane region" description="Helical" evidence="12">
    <location>
        <begin position="43"/>
        <end position="61"/>
    </location>
</feature>
<keyword evidence="11 12" id="KW-0472">Membrane</keyword>
<dbReference type="InterPro" id="IPR022919">
    <property type="entry name" value="Pept_M48_protease_HtpX"/>
</dbReference>
<dbReference type="Gene3D" id="3.30.2010.10">
    <property type="entry name" value="Metalloproteases ('zincins'), catalytic domain"/>
    <property type="match status" value="1"/>
</dbReference>
<feature type="transmembrane region" description="Helical" evidence="12">
    <location>
        <begin position="157"/>
        <end position="177"/>
    </location>
</feature>
<accession>A0ABS7NE13</accession>
<evidence type="ECO:0000256" key="2">
    <source>
        <dbReference type="ARBA" id="ARBA00009779"/>
    </source>
</evidence>
<comment type="subcellular location">
    <subcellularLocation>
        <location evidence="1 12">Cell membrane</location>
        <topology evidence="1 12">Multi-pass membrane protein</topology>
    </subcellularLocation>
</comment>
<evidence type="ECO:0000256" key="3">
    <source>
        <dbReference type="ARBA" id="ARBA00022475"/>
    </source>
</evidence>
<evidence type="ECO:0000256" key="5">
    <source>
        <dbReference type="ARBA" id="ARBA00022692"/>
    </source>
</evidence>
<dbReference type="InterPro" id="IPR050083">
    <property type="entry name" value="HtpX_protease"/>
</dbReference>
<keyword evidence="8 12" id="KW-0862">Zinc</keyword>
<reference evidence="14 15" key="1">
    <citation type="submission" date="2021-06" db="EMBL/GenBank/DDBJ databases">
        <title>50 bacteria genomes isolated from Dapeng, Shenzhen, China.</title>
        <authorList>
            <person name="Zheng W."/>
            <person name="Yu S."/>
            <person name="Huang Y."/>
        </authorList>
    </citation>
    <scope>NUCLEOTIDE SEQUENCE [LARGE SCALE GENOMIC DNA]</scope>
    <source>
        <strain evidence="14 15">DP1N14-2</strain>
    </source>
</reference>
<comment type="cofactor">
    <cofactor evidence="12">
        <name>Zn(2+)</name>
        <dbReference type="ChEBI" id="CHEBI:29105"/>
    </cofactor>
    <text evidence="12">Binds 1 zinc ion per subunit.</text>
</comment>
<keyword evidence="4 12" id="KW-0645">Protease</keyword>
<keyword evidence="15" id="KW-1185">Reference proteome</keyword>
<evidence type="ECO:0000256" key="6">
    <source>
        <dbReference type="ARBA" id="ARBA00022723"/>
    </source>
</evidence>
<evidence type="ECO:0000256" key="1">
    <source>
        <dbReference type="ARBA" id="ARBA00004651"/>
    </source>
</evidence>
<dbReference type="GO" id="GO:0006508">
    <property type="term" value="P:proteolysis"/>
    <property type="evidence" value="ECO:0007669"/>
    <property type="project" value="UniProtKB-KW"/>
</dbReference>
<dbReference type="InterPro" id="IPR001915">
    <property type="entry name" value="Peptidase_M48"/>
</dbReference>
<feature type="binding site" evidence="12">
    <location>
        <position position="147"/>
    </location>
    <ligand>
        <name>Zn(2+)</name>
        <dbReference type="ChEBI" id="CHEBI:29105"/>
        <note>catalytic</note>
    </ligand>
</feature>
<feature type="binding site" evidence="12">
    <location>
        <position position="224"/>
    </location>
    <ligand>
        <name>Zn(2+)</name>
        <dbReference type="ChEBI" id="CHEBI:29105"/>
        <note>catalytic</note>
    </ligand>
</feature>
<evidence type="ECO:0000256" key="10">
    <source>
        <dbReference type="ARBA" id="ARBA00023049"/>
    </source>
</evidence>
<keyword evidence="6 12" id="KW-0479">Metal-binding</keyword>
<dbReference type="HAMAP" id="MF_00188">
    <property type="entry name" value="Pept_M48_protease_HtpX"/>
    <property type="match status" value="1"/>
</dbReference>
<dbReference type="EC" id="3.4.24.-" evidence="12"/>
<keyword evidence="3 12" id="KW-1003">Cell membrane</keyword>
<organism evidence="14 15">
    <name type="scientific">Leisingera daeponensis</name>
    <dbReference type="NCBI Taxonomy" id="405746"/>
    <lineage>
        <taxon>Bacteria</taxon>
        <taxon>Pseudomonadati</taxon>
        <taxon>Pseudomonadota</taxon>
        <taxon>Alphaproteobacteria</taxon>
        <taxon>Rhodobacterales</taxon>
        <taxon>Roseobacteraceae</taxon>
        <taxon>Leisingera</taxon>
    </lineage>
</organism>
<evidence type="ECO:0000256" key="8">
    <source>
        <dbReference type="ARBA" id="ARBA00022833"/>
    </source>
</evidence>
<comment type="caution">
    <text evidence="14">The sequence shown here is derived from an EMBL/GenBank/DDBJ whole genome shotgun (WGS) entry which is preliminary data.</text>
</comment>
<dbReference type="Proteomes" id="UP000766629">
    <property type="component" value="Unassembled WGS sequence"/>
</dbReference>
<evidence type="ECO:0000259" key="13">
    <source>
        <dbReference type="Pfam" id="PF01435"/>
    </source>
</evidence>
<feature type="active site" evidence="12">
    <location>
        <position position="148"/>
    </location>
</feature>
<dbReference type="CDD" id="cd07335">
    <property type="entry name" value="M48B_HtpX_like"/>
    <property type="match status" value="1"/>
</dbReference>
<dbReference type="RefSeq" id="WP_222508029.1">
    <property type="nucleotide sequence ID" value="NZ_JAHVJA010000003.1"/>
</dbReference>
<evidence type="ECO:0000256" key="12">
    <source>
        <dbReference type="HAMAP-Rule" id="MF_00188"/>
    </source>
</evidence>
<name>A0ABS7NE13_9RHOB</name>
<comment type="similarity">
    <text evidence="2 12">Belongs to the peptidase M48B family.</text>
</comment>
<keyword evidence="10 12" id="KW-0482">Metalloprotease</keyword>
<evidence type="ECO:0000256" key="4">
    <source>
        <dbReference type="ARBA" id="ARBA00022670"/>
    </source>
</evidence>
<keyword evidence="9 12" id="KW-1133">Transmembrane helix</keyword>
<keyword evidence="5 12" id="KW-0812">Transmembrane</keyword>
<dbReference type="Pfam" id="PF01435">
    <property type="entry name" value="Peptidase_M48"/>
    <property type="match status" value="1"/>
</dbReference>
<feature type="transmembrane region" description="Helical" evidence="12">
    <location>
        <begin position="197"/>
        <end position="219"/>
    </location>
</feature>
<gene>
    <name evidence="12 14" type="primary">htpX</name>
    <name evidence="14" type="ORF">KUV26_08375</name>
</gene>
<keyword evidence="7 12" id="KW-0378">Hydrolase</keyword>
<feature type="binding site" evidence="12">
    <location>
        <position position="151"/>
    </location>
    <ligand>
        <name>Zn(2+)</name>
        <dbReference type="ChEBI" id="CHEBI:29105"/>
        <note>catalytic</note>
    </ligand>
</feature>
<protein>
    <recommendedName>
        <fullName evidence="12">Protease HtpX homolog</fullName>
        <ecNumber evidence="12">3.4.24.-</ecNumber>
    </recommendedName>
</protein>
<evidence type="ECO:0000313" key="14">
    <source>
        <dbReference type="EMBL" id="MBY6139444.1"/>
    </source>
</evidence>
<evidence type="ECO:0000256" key="9">
    <source>
        <dbReference type="ARBA" id="ARBA00022989"/>
    </source>
</evidence>
<evidence type="ECO:0000256" key="11">
    <source>
        <dbReference type="ARBA" id="ARBA00023136"/>
    </source>
</evidence>
<evidence type="ECO:0000256" key="7">
    <source>
        <dbReference type="ARBA" id="ARBA00022801"/>
    </source>
</evidence>
<evidence type="ECO:0000313" key="15">
    <source>
        <dbReference type="Proteomes" id="UP000766629"/>
    </source>
</evidence>
<dbReference type="PANTHER" id="PTHR43221:SF1">
    <property type="entry name" value="PROTEASE HTPX"/>
    <property type="match status" value="1"/>
</dbReference>
<proteinExistence type="inferred from homology"/>
<dbReference type="NCBIfam" id="NF003965">
    <property type="entry name" value="PRK05457.1"/>
    <property type="match status" value="1"/>
</dbReference>
<dbReference type="GO" id="GO:0008233">
    <property type="term" value="F:peptidase activity"/>
    <property type="evidence" value="ECO:0007669"/>
    <property type="project" value="UniProtKB-KW"/>
</dbReference>